<evidence type="ECO:0000259" key="1">
    <source>
        <dbReference type="PROSITE" id="PS51819"/>
    </source>
</evidence>
<dbReference type="KEGG" id="nmk:CHR53_14420"/>
<dbReference type="Gene3D" id="3.10.180.10">
    <property type="entry name" value="2,3-Dihydroxybiphenyl 1,2-Dioxygenase, domain 1"/>
    <property type="match status" value="1"/>
</dbReference>
<accession>A0A3T0HZN5</accession>
<dbReference type="InterPro" id="IPR050383">
    <property type="entry name" value="GlyoxalaseI/FosfomycinResist"/>
</dbReference>
<reference evidence="2 3" key="1">
    <citation type="submission" date="2017-07" db="EMBL/GenBank/DDBJ databases">
        <title>The complete genome sequence of Bacillus mesonae strain H20-5, an efficient strain improving plant abiotic stress resistance.</title>
        <authorList>
            <person name="Kim S.Y."/>
            <person name="Song H."/>
            <person name="Sang M.K."/>
            <person name="Weon H.-Y."/>
            <person name="Song J."/>
        </authorList>
    </citation>
    <scope>NUCLEOTIDE SEQUENCE [LARGE SCALE GENOMIC DNA]</scope>
    <source>
        <strain evidence="2 3">H20-5</strain>
    </source>
</reference>
<keyword evidence="3" id="KW-1185">Reference proteome</keyword>
<dbReference type="Pfam" id="PF00903">
    <property type="entry name" value="Glyoxalase"/>
    <property type="match status" value="1"/>
</dbReference>
<protein>
    <recommendedName>
        <fullName evidence="1">VOC domain-containing protein</fullName>
    </recommendedName>
</protein>
<evidence type="ECO:0000313" key="2">
    <source>
        <dbReference type="EMBL" id="AZU62378.1"/>
    </source>
</evidence>
<gene>
    <name evidence="2" type="ORF">CHR53_14420</name>
</gene>
<dbReference type="InterPro" id="IPR037523">
    <property type="entry name" value="VOC_core"/>
</dbReference>
<dbReference type="PANTHER" id="PTHR21366">
    <property type="entry name" value="GLYOXALASE FAMILY PROTEIN"/>
    <property type="match status" value="1"/>
</dbReference>
<feature type="domain" description="VOC" evidence="1">
    <location>
        <begin position="1"/>
        <end position="125"/>
    </location>
</feature>
<dbReference type="InterPro" id="IPR004360">
    <property type="entry name" value="Glyas_Fos-R_dOase_dom"/>
</dbReference>
<dbReference type="PROSITE" id="PS51819">
    <property type="entry name" value="VOC"/>
    <property type="match status" value="1"/>
</dbReference>
<dbReference type="PANTHER" id="PTHR21366:SF22">
    <property type="entry name" value="VOC DOMAIN-CONTAINING PROTEIN"/>
    <property type="match status" value="1"/>
</dbReference>
<dbReference type="SUPFAM" id="SSF54593">
    <property type="entry name" value="Glyoxalase/Bleomycin resistance protein/Dihydroxybiphenyl dioxygenase"/>
    <property type="match status" value="1"/>
</dbReference>
<dbReference type="STRING" id="1193713.GCA_001636315_05326"/>
<dbReference type="Proteomes" id="UP000282892">
    <property type="component" value="Chromosome"/>
</dbReference>
<sequence length="127" mass="14323">MFLSAFPNLYTSDINRSLTFYRDLLEFEETFRFPDKGEPEHVELRLGDSMIALTTYAAAKEGSVSAPTPGHPFELTIWAEDADRAVNRLRVAEVPVVIEPKVHKAGVRRSYVSDPDGNWLAIVSRNK</sequence>
<dbReference type="EMBL" id="CP022572">
    <property type="protein sequence ID" value="AZU62378.1"/>
    <property type="molecule type" value="Genomic_DNA"/>
</dbReference>
<proteinExistence type="predicted"/>
<dbReference type="OrthoDB" id="9796521at2"/>
<organism evidence="2 3">
    <name type="scientific">Neobacillus mesonae</name>
    <dbReference type="NCBI Taxonomy" id="1193713"/>
    <lineage>
        <taxon>Bacteria</taxon>
        <taxon>Bacillati</taxon>
        <taxon>Bacillota</taxon>
        <taxon>Bacilli</taxon>
        <taxon>Bacillales</taxon>
        <taxon>Bacillaceae</taxon>
        <taxon>Neobacillus</taxon>
    </lineage>
</organism>
<name>A0A3T0HZN5_9BACI</name>
<evidence type="ECO:0000313" key="3">
    <source>
        <dbReference type="Proteomes" id="UP000282892"/>
    </source>
</evidence>
<dbReference type="InterPro" id="IPR029068">
    <property type="entry name" value="Glyas_Bleomycin-R_OHBP_Dase"/>
</dbReference>
<dbReference type="AlphaFoldDB" id="A0A3T0HZN5"/>
<dbReference type="RefSeq" id="WP_127487074.1">
    <property type="nucleotide sequence ID" value="NZ_CP022572.1"/>
</dbReference>